<dbReference type="EMBL" id="JAEEGA010000010">
    <property type="protein sequence ID" value="MBP1042444.1"/>
    <property type="molecule type" value="Genomic_DNA"/>
</dbReference>
<accession>A0A940PCI4</accession>
<reference evidence="1" key="1">
    <citation type="submission" date="2020-12" db="EMBL/GenBank/DDBJ databases">
        <title>Vagococcus allomyrinae sp. nov. and Enterococcus lavae sp. nov., isolated from the larvae of Allomyrina dichotoma.</title>
        <authorList>
            <person name="Lee S.D."/>
        </authorList>
    </citation>
    <scope>NUCLEOTIDE SEQUENCE</scope>
    <source>
        <strain evidence="1">BWB3-3</strain>
    </source>
</reference>
<organism evidence="1 2">
    <name type="scientific">Vagococcus allomyrinae</name>
    <dbReference type="NCBI Taxonomy" id="2794353"/>
    <lineage>
        <taxon>Bacteria</taxon>
        <taxon>Bacillati</taxon>
        <taxon>Bacillota</taxon>
        <taxon>Bacilli</taxon>
        <taxon>Lactobacillales</taxon>
        <taxon>Enterococcaceae</taxon>
        <taxon>Vagococcus</taxon>
    </lineage>
</organism>
<sequence>MEIFDDEFEPNDNHIRVIFGLLRDITEEERAFLLSFMESLLSFKPSIDYRVEYVEVANELEFDYPEEKGFVQLVNQVNSLFDVTIQITDYSSFNNLIQN</sequence>
<evidence type="ECO:0000313" key="2">
    <source>
        <dbReference type="Proteomes" id="UP000674938"/>
    </source>
</evidence>
<keyword evidence="2" id="KW-1185">Reference proteome</keyword>
<proteinExistence type="predicted"/>
<protein>
    <submittedName>
        <fullName evidence="1">Uncharacterized protein</fullName>
    </submittedName>
</protein>
<evidence type="ECO:0000313" key="1">
    <source>
        <dbReference type="EMBL" id="MBP1042444.1"/>
    </source>
</evidence>
<gene>
    <name evidence="1" type="ORF">I6N95_15605</name>
</gene>
<dbReference type="Proteomes" id="UP000674938">
    <property type="component" value="Unassembled WGS sequence"/>
</dbReference>
<name>A0A940PCI4_9ENTE</name>
<dbReference type="RefSeq" id="WP_209529631.1">
    <property type="nucleotide sequence ID" value="NZ_JAEEGA010000010.1"/>
</dbReference>
<comment type="caution">
    <text evidence="1">The sequence shown here is derived from an EMBL/GenBank/DDBJ whole genome shotgun (WGS) entry which is preliminary data.</text>
</comment>
<dbReference type="AlphaFoldDB" id="A0A940PCI4"/>